<organism evidence="1 2">
    <name type="scientific">Ridgeia piscesae</name>
    <name type="common">Tubeworm</name>
    <dbReference type="NCBI Taxonomy" id="27915"/>
    <lineage>
        <taxon>Eukaryota</taxon>
        <taxon>Metazoa</taxon>
        <taxon>Spiralia</taxon>
        <taxon>Lophotrochozoa</taxon>
        <taxon>Annelida</taxon>
        <taxon>Polychaeta</taxon>
        <taxon>Sedentaria</taxon>
        <taxon>Canalipalpata</taxon>
        <taxon>Sabellida</taxon>
        <taxon>Siboglinidae</taxon>
        <taxon>Ridgeia</taxon>
    </lineage>
</organism>
<reference evidence="1" key="1">
    <citation type="journal article" date="2023" name="Mol. Biol. Evol.">
        <title>Third-Generation Sequencing Reveals the Adaptive Role of the Epigenome in Three Deep-Sea Polychaetes.</title>
        <authorList>
            <person name="Perez M."/>
            <person name="Aroh O."/>
            <person name="Sun Y."/>
            <person name="Lan Y."/>
            <person name="Juniper S.K."/>
            <person name="Young C.R."/>
            <person name="Angers B."/>
            <person name="Qian P.Y."/>
        </authorList>
    </citation>
    <scope>NUCLEOTIDE SEQUENCE</scope>
    <source>
        <strain evidence="1">R07B-5</strain>
    </source>
</reference>
<evidence type="ECO:0000313" key="1">
    <source>
        <dbReference type="EMBL" id="KAK2182320.1"/>
    </source>
</evidence>
<protein>
    <submittedName>
        <fullName evidence="1">Uncharacterized protein</fullName>
    </submittedName>
</protein>
<dbReference type="Proteomes" id="UP001209878">
    <property type="component" value="Unassembled WGS sequence"/>
</dbReference>
<proteinExistence type="predicted"/>
<sequence length="140" mass="16212">MSRPTSPDCRQFFPSPRETRRIHSRASFWLLSPRCGAGDYRRINTLKHTTRPFSFNAQQRELANITHNRHSVTDCHRVNRRTRDALFVVLVRHGTSILQIAFYTIIKHTDKHCLAERCQIPGAATTIRHRGGSRLFTCAE</sequence>
<comment type="caution">
    <text evidence="1">The sequence shown here is derived from an EMBL/GenBank/DDBJ whole genome shotgun (WGS) entry which is preliminary data.</text>
</comment>
<dbReference type="EMBL" id="JAODUO010000359">
    <property type="protein sequence ID" value="KAK2182320.1"/>
    <property type="molecule type" value="Genomic_DNA"/>
</dbReference>
<keyword evidence="2" id="KW-1185">Reference proteome</keyword>
<dbReference type="AlphaFoldDB" id="A0AAD9NTZ7"/>
<accession>A0AAD9NTZ7</accession>
<name>A0AAD9NTZ7_RIDPI</name>
<evidence type="ECO:0000313" key="2">
    <source>
        <dbReference type="Proteomes" id="UP001209878"/>
    </source>
</evidence>
<gene>
    <name evidence="1" type="ORF">NP493_360g03014</name>
</gene>